<dbReference type="InterPro" id="IPR052189">
    <property type="entry name" value="L-asp_N-monooxygenase_NS-form"/>
</dbReference>
<name>A0A1R3U7V4_9HYPH</name>
<evidence type="ECO:0000259" key="1">
    <source>
        <dbReference type="Pfam" id="PF13454"/>
    </source>
</evidence>
<organism evidence="2 3">
    <name type="scientific">Agrobacterium rosae</name>
    <dbReference type="NCBI Taxonomy" id="1972867"/>
    <lineage>
        <taxon>Bacteria</taxon>
        <taxon>Pseudomonadati</taxon>
        <taxon>Pseudomonadota</taxon>
        <taxon>Alphaproteobacteria</taxon>
        <taxon>Hyphomicrobiales</taxon>
        <taxon>Rhizobiaceae</taxon>
        <taxon>Rhizobium/Agrobacterium group</taxon>
        <taxon>Agrobacterium</taxon>
    </lineage>
</organism>
<proteinExistence type="predicted"/>
<sequence>MTLEIIRIAIVGAGPRGTIALERICASSPEIAADASIEVHIIDPEVFGAGRVWRTGQNKLLLMNTVASDVTVFTDPTVQCEGPLVAGPSQYEWASLVASGEIPASGEVRAEAARMKPWSYATRAFQGHYLSWAFEHIVASAPANVSVHRHGERAVSLDSLEDGQQALRLSDRAEPLVVDSVILAQGHYDVAPTPAQLAATAFAEKHNLIYVPPISPAEADLSTIAAGELVVLRGMGLNFYDYTTLLTVGRGGKFEEVGDRLLYRPSGAEPKILAGSKRGVPYLARAEIRVSSVPRYQPRFLDAKEVSRFRLKAGTGTLDFKADVWPLVAKEVGWVYYRHLLRAGDPASLADFEARYAALEWGSPEIDDLIGQACLARFEMWDWAKVDNPAFGLRFADRSKFDQWIARRIAEDYADSTLGPDGSARKAVAFIMRDLRDEVRQVISFQGLRGASYRAHIDEWFSGLNNFIASGPPSSRVRELGALLDAGVISFVGPDMRIETNPEAGRFAIQSPAVEDAPLLVSCLVEAHLPPSDVRLATDPLLVHLREAGLCRPHVIPDADGSGYETGGIDVQEGTFRIIGRDGEPNRNLYTYGPPVEAVQWVTAIGARPNVNSRTLLQADSIARSALRAGCVKRTLGPIAEAEMLAIHRHRYLASSPQSSASAIPQV</sequence>
<dbReference type="PANTHER" id="PTHR40254:SF1">
    <property type="entry name" value="BLR0577 PROTEIN"/>
    <property type="match status" value="1"/>
</dbReference>
<dbReference type="AlphaFoldDB" id="A0A1R3U7V4"/>
<dbReference type="EMBL" id="FMUE01000024">
    <property type="protein sequence ID" value="SCX35904.1"/>
    <property type="molecule type" value="Genomic_DNA"/>
</dbReference>
<gene>
    <name evidence="2" type="ORF">DSM25559_5209</name>
</gene>
<protein>
    <recommendedName>
        <fullName evidence="1">FAD-dependent urate hydroxylase HpyO/Asp monooxygenase CreE-like FAD/NAD(P)-binding domain-containing protein</fullName>
    </recommendedName>
</protein>
<feature type="domain" description="FAD-dependent urate hydroxylase HpyO/Asp monooxygenase CreE-like FAD/NAD(P)-binding" evidence="1">
    <location>
        <begin position="9"/>
        <end position="187"/>
    </location>
</feature>
<dbReference type="SUPFAM" id="SSF51905">
    <property type="entry name" value="FAD/NAD(P)-binding domain"/>
    <property type="match status" value="1"/>
</dbReference>
<accession>A0A1R3U7V4</accession>
<dbReference type="RefSeq" id="WP_077123083.1">
    <property type="nucleotide sequence ID" value="NZ_FMUE01000024.1"/>
</dbReference>
<dbReference type="Proteomes" id="UP000187891">
    <property type="component" value="Unassembled WGS sequence"/>
</dbReference>
<dbReference type="STRING" id="1907666.DSM25559_5209"/>
<dbReference type="InterPro" id="IPR036188">
    <property type="entry name" value="FAD/NAD-bd_sf"/>
</dbReference>
<evidence type="ECO:0000313" key="3">
    <source>
        <dbReference type="Proteomes" id="UP000187891"/>
    </source>
</evidence>
<dbReference type="InterPro" id="IPR038732">
    <property type="entry name" value="HpyO/CreE_NAD-binding"/>
</dbReference>
<dbReference type="PANTHER" id="PTHR40254">
    <property type="entry name" value="BLR0577 PROTEIN"/>
    <property type="match status" value="1"/>
</dbReference>
<evidence type="ECO:0000313" key="2">
    <source>
        <dbReference type="EMBL" id="SCX35904.1"/>
    </source>
</evidence>
<reference evidence="3" key="1">
    <citation type="submission" date="2016-10" db="EMBL/GenBank/DDBJ databases">
        <authorList>
            <person name="Wibberg D."/>
        </authorList>
    </citation>
    <scope>NUCLEOTIDE SEQUENCE [LARGE SCALE GENOMIC DNA]</scope>
</reference>
<dbReference type="Pfam" id="PF13454">
    <property type="entry name" value="NAD_binding_9"/>
    <property type="match status" value="1"/>
</dbReference>